<proteinExistence type="predicted"/>
<evidence type="ECO:0000313" key="2">
    <source>
        <dbReference type="EMBL" id="GLK86035.1"/>
    </source>
</evidence>
<keyword evidence="1" id="KW-0732">Signal</keyword>
<dbReference type="EMBL" id="BSFM01000017">
    <property type="protein sequence ID" value="GLK86035.1"/>
    <property type="molecule type" value="Genomic_DNA"/>
</dbReference>
<evidence type="ECO:0000256" key="1">
    <source>
        <dbReference type="SAM" id="SignalP"/>
    </source>
</evidence>
<sequence>MNAVPVSRVLLVLAFAGLTSAAGAQNLSRSQMQALRTACEADIRAVCPGVQPGGGRLLQCIQANPEKVSQPCKEALASIQAARAQ</sequence>
<dbReference type="InterPro" id="IPR001893">
    <property type="entry name" value="Cys-rich_GLG1_repeat"/>
</dbReference>
<dbReference type="AlphaFoldDB" id="A0A9W6NCU5"/>
<name>A0A9W6NCU5_9HYPH</name>
<feature type="chain" id="PRO_5040889441" description="Cysteine rich repeat protein" evidence="1">
    <location>
        <begin position="25"/>
        <end position="85"/>
    </location>
</feature>
<gene>
    <name evidence="2" type="ORF">GCM10017653_41050</name>
</gene>
<evidence type="ECO:0008006" key="4">
    <source>
        <dbReference type="Google" id="ProtNLM"/>
    </source>
</evidence>
<reference evidence="2" key="2">
    <citation type="submission" date="2023-01" db="EMBL/GenBank/DDBJ databases">
        <authorList>
            <person name="Sun Q."/>
            <person name="Evtushenko L."/>
        </authorList>
    </citation>
    <scope>NUCLEOTIDE SEQUENCE</scope>
    <source>
        <strain evidence="2">VKM B-2789</strain>
    </source>
</reference>
<comment type="caution">
    <text evidence="2">The sequence shown here is derived from an EMBL/GenBank/DDBJ whole genome shotgun (WGS) entry which is preliminary data.</text>
</comment>
<dbReference type="GO" id="GO:0016020">
    <property type="term" value="C:membrane"/>
    <property type="evidence" value="ECO:0007669"/>
    <property type="project" value="InterPro"/>
</dbReference>
<accession>A0A9W6NCU5</accession>
<dbReference type="Pfam" id="PF00839">
    <property type="entry name" value="Cys_rich_FGFR"/>
    <property type="match status" value="1"/>
</dbReference>
<dbReference type="Proteomes" id="UP001143330">
    <property type="component" value="Unassembled WGS sequence"/>
</dbReference>
<protein>
    <recommendedName>
        <fullName evidence="4">Cysteine rich repeat protein</fullName>
    </recommendedName>
</protein>
<keyword evidence="3" id="KW-1185">Reference proteome</keyword>
<evidence type="ECO:0000313" key="3">
    <source>
        <dbReference type="Proteomes" id="UP001143330"/>
    </source>
</evidence>
<reference evidence="2" key="1">
    <citation type="journal article" date="2014" name="Int. J. Syst. Evol. Microbiol.">
        <title>Complete genome sequence of Corynebacterium casei LMG S-19264T (=DSM 44701T), isolated from a smear-ripened cheese.</title>
        <authorList>
            <consortium name="US DOE Joint Genome Institute (JGI-PGF)"/>
            <person name="Walter F."/>
            <person name="Albersmeier A."/>
            <person name="Kalinowski J."/>
            <person name="Ruckert C."/>
        </authorList>
    </citation>
    <scope>NUCLEOTIDE SEQUENCE</scope>
    <source>
        <strain evidence="2">VKM B-2789</strain>
    </source>
</reference>
<feature type="signal peptide" evidence="1">
    <location>
        <begin position="1"/>
        <end position="24"/>
    </location>
</feature>
<organism evidence="2 3">
    <name type="scientific">Ancylobacter defluvii</name>
    <dbReference type="NCBI Taxonomy" id="1282440"/>
    <lineage>
        <taxon>Bacteria</taxon>
        <taxon>Pseudomonadati</taxon>
        <taxon>Pseudomonadota</taxon>
        <taxon>Alphaproteobacteria</taxon>
        <taxon>Hyphomicrobiales</taxon>
        <taxon>Xanthobacteraceae</taxon>
        <taxon>Ancylobacter</taxon>
    </lineage>
</organism>
<dbReference type="RefSeq" id="WP_213360044.1">
    <property type="nucleotide sequence ID" value="NZ_BSFM01000017.1"/>
</dbReference>